<evidence type="ECO:0000313" key="2">
    <source>
        <dbReference type="Proteomes" id="UP000799771"/>
    </source>
</evidence>
<dbReference type="PANTHER" id="PTHR42052">
    <property type="entry name" value="ABM DOMAIN-CONTAINING PROTEIN"/>
    <property type="match status" value="1"/>
</dbReference>
<dbReference type="GeneID" id="54408979"/>
<dbReference type="OrthoDB" id="3542212at2759"/>
<keyword evidence="2" id="KW-1185">Reference proteome</keyword>
<evidence type="ECO:0000313" key="1">
    <source>
        <dbReference type="EMBL" id="KAF2127276.1"/>
    </source>
</evidence>
<dbReference type="PANTHER" id="PTHR42052:SF1">
    <property type="entry name" value="ABM DOMAIN-CONTAINING PROTEIN"/>
    <property type="match status" value="1"/>
</dbReference>
<dbReference type="RefSeq" id="XP_033521665.1">
    <property type="nucleotide sequence ID" value="XM_033668547.1"/>
</dbReference>
<accession>A0A6A6A6V3</accession>
<protein>
    <recommendedName>
        <fullName evidence="3">ABM domain-containing protein</fullName>
    </recommendedName>
</protein>
<organism evidence="1 2">
    <name type="scientific">Dothidotthia symphoricarpi CBS 119687</name>
    <dbReference type="NCBI Taxonomy" id="1392245"/>
    <lineage>
        <taxon>Eukaryota</taxon>
        <taxon>Fungi</taxon>
        <taxon>Dikarya</taxon>
        <taxon>Ascomycota</taxon>
        <taxon>Pezizomycotina</taxon>
        <taxon>Dothideomycetes</taxon>
        <taxon>Pleosporomycetidae</taxon>
        <taxon>Pleosporales</taxon>
        <taxon>Dothidotthiaceae</taxon>
        <taxon>Dothidotthia</taxon>
    </lineage>
</organism>
<dbReference type="AlphaFoldDB" id="A0A6A6A6V3"/>
<proteinExistence type="predicted"/>
<dbReference type="EMBL" id="ML977511">
    <property type="protein sequence ID" value="KAF2127276.1"/>
    <property type="molecule type" value="Genomic_DNA"/>
</dbReference>
<gene>
    <name evidence="1" type="ORF">P153DRAFT_368588</name>
</gene>
<name>A0A6A6A6V3_9PLEO</name>
<dbReference type="Proteomes" id="UP000799771">
    <property type="component" value="Unassembled WGS sequence"/>
</dbReference>
<sequence>MPVLEVTQLRLNKLRADDPTLLKNLSTVRDKLQTSSQFYSCIQDPTLLYILGIWPSLAAHQEFLASPAREEILGPQEEMLQFQWTVHMELDGMSSLPLDAPILAIERFSVDGSAVEAFEQAAMRHAQHGKGNHSFKVAHGWQCDATVGSHEALVFSGWESTQAHVPFATRQEGSAAVEEGCRSILVHHAWNVERQSA</sequence>
<evidence type="ECO:0008006" key="3">
    <source>
        <dbReference type="Google" id="ProtNLM"/>
    </source>
</evidence>
<reference evidence="1" key="1">
    <citation type="journal article" date="2020" name="Stud. Mycol.">
        <title>101 Dothideomycetes genomes: a test case for predicting lifestyles and emergence of pathogens.</title>
        <authorList>
            <person name="Haridas S."/>
            <person name="Albert R."/>
            <person name="Binder M."/>
            <person name="Bloem J."/>
            <person name="Labutti K."/>
            <person name="Salamov A."/>
            <person name="Andreopoulos B."/>
            <person name="Baker S."/>
            <person name="Barry K."/>
            <person name="Bills G."/>
            <person name="Bluhm B."/>
            <person name="Cannon C."/>
            <person name="Castanera R."/>
            <person name="Culley D."/>
            <person name="Daum C."/>
            <person name="Ezra D."/>
            <person name="Gonzalez J."/>
            <person name="Henrissat B."/>
            <person name="Kuo A."/>
            <person name="Liang C."/>
            <person name="Lipzen A."/>
            <person name="Lutzoni F."/>
            <person name="Magnuson J."/>
            <person name="Mondo S."/>
            <person name="Nolan M."/>
            <person name="Ohm R."/>
            <person name="Pangilinan J."/>
            <person name="Park H.-J."/>
            <person name="Ramirez L."/>
            <person name="Alfaro M."/>
            <person name="Sun H."/>
            <person name="Tritt A."/>
            <person name="Yoshinaga Y."/>
            <person name="Zwiers L.-H."/>
            <person name="Turgeon B."/>
            <person name="Goodwin S."/>
            <person name="Spatafora J."/>
            <person name="Crous P."/>
            <person name="Grigoriev I."/>
        </authorList>
    </citation>
    <scope>NUCLEOTIDE SEQUENCE</scope>
    <source>
        <strain evidence="1">CBS 119687</strain>
    </source>
</reference>